<feature type="compositionally biased region" description="Low complexity" evidence="1">
    <location>
        <begin position="1"/>
        <end position="54"/>
    </location>
</feature>
<keyword evidence="3" id="KW-1185">Reference proteome</keyword>
<feature type="region of interest" description="Disordered" evidence="1">
    <location>
        <begin position="113"/>
        <end position="136"/>
    </location>
</feature>
<sequence>MIVDPNGSINTSGNGSTNISGNSTDGNGTVINGDINTSDNGTTNISGNSTNGDGVIVDPNGSINTSDNGTTTIAGNSTNATGVVVDPNSSIHTSGNATTVIIDNGNITVITSNGKDNGGNTENNSGNGGATGSSHGGSGATVAGVLGGIGIVGGVNYLLAAHFAHWYLEEAQPLTLESGDAVFWADATLDQVTMDEATSSADATLMTRAGELLRHMQYRDGADGVKHFAFEDKSSKTKADLSVNMQTHEFFYTESGLKDGKPYVVKAHGWLKHGLGGTKAAKTANAADAGKAAAPAKATAQSGS</sequence>
<reference evidence="2" key="1">
    <citation type="submission" date="2016-12" db="EMBL/GenBank/DDBJ databases">
        <authorList>
            <person name="Moulin L."/>
        </authorList>
    </citation>
    <scope>NUCLEOTIDE SEQUENCE [LARGE SCALE GENOMIC DNA]</scope>
    <source>
        <strain evidence="2">STM 7183</strain>
    </source>
</reference>
<evidence type="ECO:0000313" key="2">
    <source>
        <dbReference type="EMBL" id="SIT47128.1"/>
    </source>
</evidence>
<dbReference type="EMBL" id="CYGY02000056">
    <property type="protein sequence ID" value="SIT47128.1"/>
    <property type="molecule type" value="Genomic_DNA"/>
</dbReference>
<evidence type="ECO:0000256" key="1">
    <source>
        <dbReference type="SAM" id="MobiDB-lite"/>
    </source>
</evidence>
<accession>A0A1N7SIJ1</accession>
<gene>
    <name evidence="2" type="ORF">BN2476_560001</name>
</gene>
<comment type="caution">
    <text evidence="2">The sequence shown here is derived from an EMBL/GenBank/DDBJ whole genome shotgun (WGS) entry which is preliminary data.</text>
</comment>
<name>A0A1N7SIJ1_9BURK</name>
<proteinExistence type="predicted"/>
<dbReference type="AlphaFoldDB" id="A0A1N7SIJ1"/>
<feature type="region of interest" description="Disordered" evidence="1">
    <location>
        <begin position="281"/>
        <end position="304"/>
    </location>
</feature>
<dbReference type="Proteomes" id="UP000195569">
    <property type="component" value="Unassembled WGS sequence"/>
</dbReference>
<feature type="compositionally biased region" description="Gly residues" evidence="1">
    <location>
        <begin position="126"/>
        <end position="136"/>
    </location>
</feature>
<organism evidence="2 3">
    <name type="scientific">Paraburkholderia piptadeniae</name>
    <dbReference type="NCBI Taxonomy" id="1701573"/>
    <lineage>
        <taxon>Bacteria</taxon>
        <taxon>Pseudomonadati</taxon>
        <taxon>Pseudomonadota</taxon>
        <taxon>Betaproteobacteria</taxon>
        <taxon>Burkholderiales</taxon>
        <taxon>Burkholderiaceae</taxon>
        <taxon>Paraburkholderia</taxon>
    </lineage>
</organism>
<evidence type="ECO:0000313" key="3">
    <source>
        <dbReference type="Proteomes" id="UP000195569"/>
    </source>
</evidence>
<feature type="compositionally biased region" description="Polar residues" evidence="1">
    <location>
        <begin position="61"/>
        <end position="74"/>
    </location>
</feature>
<protein>
    <submittedName>
        <fullName evidence="2">Uncharacterized protein</fullName>
    </submittedName>
</protein>
<feature type="region of interest" description="Disordered" evidence="1">
    <location>
        <begin position="1"/>
        <end position="74"/>
    </location>
</feature>